<keyword evidence="4" id="KW-0805">Transcription regulation</keyword>
<evidence type="ECO:0000256" key="3">
    <source>
        <dbReference type="ARBA" id="ARBA00022833"/>
    </source>
</evidence>
<accession>A0ABC8L1T4</accession>
<keyword evidence="1" id="KW-0479">Metal-binding</keyword>
<gene>
    <name evidence="7" type="ORF">ERUC_LOCUS27827</name>
</gene>
<evidence type="ECO:0000313" key="8">
    <source>
        <dbReference type="Proteomes" id="UP001642260"/>
    </source>
</evidence>
<evidence type="ECO:0000256" key="1">
    <source>
        <dbReference type="ARBA" id="ARBA00022723"/>
    </source>
</evidence>
<evidence type="ECO:0000256" key="5">
    <source>
        <dbReference type="ARBA" id="ARBA00023163"/>
    </source>
</evidence>
<keyword evidence="5" id="KW-0804">Transcription</keyword>
<dbReference type="Gene3D" id="3.30.40.10">
    <property type="entry name" value="Zinc/RING finger domain, C3HC4 (zinc finger)"/>
    <property type="match status" value="1"/>
</dbReference>
<protein>
    <recommendedName>
        <fullName evidence="9">Zinc finger PHD-type domain-containing protein</fullName>
    </recommendedName>
</protein>
<organism evidence="7 8">
    <name type="scientific">Eruca vesicaria subsp. sativa</name>
    <name type="common">Garden rocket</name>
    <name type="synonym">Eruca sativa</name>
    <dbReference type="NCBI Taxonomy" id="29727"/>
    <lineage>
        <taxon>Eukaryota</taxon>
        <taxon>Viridiplantae</taxon>
        <taxon>Streptophyta</taxon>
        <taxon>Embryophyta</taxon>
        <taxon>Tracheophyta</taxon>
        <taxon>Spermatophyta</taxon>
        <taxon>Magnoliopsida</taxon>
        <taxon>eudicotyledons</taxon>
        <taxon>Gunneridae</taxon>
        <taxon>Pentapetalae</taxon>
        <taxon>rosids</taxon>
        <taxon>malvids</taxon>
        <taxon>Brassicales</taxon>
        <taxon>Brassicaceae</taxon>
        <taxon>Brassiceae</taxon>
        <taxon>Eruca</taxon>
    </lineage>
</organism>
<evidence type="ECO:0000256" key="4">
    <source>
        <dbReference type="ARBA" id="ARBA00023015"/>
    </source>
</evidence>
<dbReference type="InterPro" id="IPR013083">
    <property type="entry name" value="Znf_RING/FYVE/PHD"/>
</dbReference>
<dbReference type="EMBL" id="CAKOAT010322932">
    <property type="protein sequence ID" value="CAH8362071.1"/>
    <property type="molecule type" value="Genomic_DNA"/>
</dbReference>
<dbReference type="PANTHER" id="PTHR33304">
    <property type="match status" value="1"/>
</dbReference>
<dbReference type="SUPFAM" id="SSF57903">
    <property type="entry name" value="FYVE/PHD zinc finger"/>
    <property type="match status" value="1"/>
</dbReference>
<sequence length="117" mass="13559">MEYKRSDSSSSEEDSVTNYKEKTPCEICGSDANDHLIMTCYNCRETREHIYCARVLFKTVPDRWICDECCISIRVLFIKHGFAKGPNETARSWRLNRAYNRVSVASKTSHVDVSLRK</sequence>
<dbReference type="Proteomes" id="UP001642260">
    <property type="component" value="Unassembled WGS sequence"/>
</dbReference>
<dbReference type="PANTHER" id="PTHR33304:SF36">
    <property type="entry name" value="GB|AAF26970.1-RELATED"/>
    <property type="match status" value="1"/>
</dbReference>
<evidence type="ECO:0000256" key="2">
    <source>
        <dbReference type="ARBA" id="ARBA00022771"/>
    </source>
</evidence>
<evidence type="ECO:0008006" key="9">
    <source>
        <dbReference type="Google" id="ProtNLM"/>
    </source>
</evidence>
<keyword evidence="2" id="KW-0863">Zinc-finger</keyword>
<dbReference type="AlphaFoldDB" id="A0ABC8L1T4"/>
<proteinExistence type="predicted"/>
<keyword evidence="3" id="KW-0862">Zinc</keyword>
<keyword evidence="8" id="KW-1185">Reference proteome</keyword>
<name>A0ABC8L1T4_ERUVS</name>
<dbReference type="GO" id="GO:0008270">
    <property type="term" value="F:zinc ion binding"/>
    <property type="evidence" value="ECO:0007669"/>
    <property type="project" value="UniProtKB-KW"/>
</dbReference>
<feature type="region of interest" description="Disordered" evidence="6">
    <location>
        <begin position="1"/>
        <end position="20"/>
    </location>
</feature>
<dbReference type="InterPro" id="IPR049914">
    <property type="entry name" value="PHD1-3/5-6"/>
</dbReference>
<comment type="caution">
    <text evidence="7">The sequence shown here is derived from an EMBL/GenBank/DDBJ whole genome shotgun (WGS) entry which is preliminary data.</text>
</comment>
<evidence type="ECO:0000256" key="6">
    <source>
        <dbReference type="SAM" id="MobiDB-lite"/>
    </source>
</evidence>
<reference evidence="7 8" key="1">
    <citation type="submission" date="2022-03" db="EMBL/GenBank/DDBJ databases">
        <authorList>
            <person name="Macdonald S."/>
            <person name="Ahmed S."/>
            <person name="Newling K."/>
        </authorList>
    </citation>
    <scope>NUCLEOTIDE SEQUENCE [LARGE SCALE GENOMIC DNA]</scope>
</reference>
<evidence type="ECO:0000313" key="7">
    <source>
        <dbReference type="EMBL" id="CAH8362071.1"/>
    </source>
</evidence>
<dbReference type="InterPro" id="IPR011011">
    <property type="entry name" value="Znf_FYVE_PHD"/>
</dbReference>